<feature type="chain" id="PRO_5043108200" description="Endoglucanase" evidence="9">
    <location>
        <begin position="20"/>
        <end position="614"/>
    </location>
</feature>
<dbReference type="Pfam" id="PF00759">
    <property type="entry name" value="Glyco_hydro_9"/>
    <property type="match status" value="1"/>
</dbReference>
<evidence type="ECO:0000313" key="13">
    <source>
        <dbReference type="EMBL" id="CAL4104840.1"/>
    </source>
</evidence>
<dbReference type="InterPro" id="IPR012341">
    <property type="entry name" value="6hp_glycosidase-like_sf"/>
</dbReference>
<dbReference type="Proteomes" id="UP001497623">
    <property type="component" value="Unassembled WGS sequence"/>
</dbReference>
<feature type="active site" evidence="8">
    <location>
        <position position="593"/>
    </location>
</feature>
<dbReference type="InterPro" id="IPR001701">
    <property type="entry name" value="Glyco_hydro_9"/>
</dbReference>
<dbReference type="SUPFAM" id="SSF48208">
    <property type="entry name" value="Six-hairpin glycosidases"/>
    <property type="match status" value="1"/>
</dbReference>
<dbReference type="EC" id="3.2.1.4" evidence="9"/>
<dbReference type="InterPro" id="IPR033126">
    <property type="entry name" value="Glyco_hydro_9_Asp/Glu_AS"/>
</dbReference>
<proteinExistence type="inferred from homology"/>
<dbReference type="EMBL" id="CAXKWB010012516">
    <property type="protein sequence ID" value="CAL4104840.1"/>
    <property type="molecule type" value="Genomic_DNA"/>
</dbReference>
<evidence type="ECO:0000256" key="2">
    <source>
        <dbReference type="ARBA" id="ARBA00007072"/>
    </source>
</evidence>
<comment type="caution">
    <text evidence="13">The sequence shown here is derived from an EMBL/GenBank/DDBJ whole genome shotgun (WGS) entry which is preliminary data.</text>
</comment>
<sequence>MGAVIFILVVVCCPRGGDAECLPVVDEDHSWDGGWDGSLEIPVATAVNEWEIELTFDIAPDSLICWTGAVSPDGSSDTYTIGNMDFDGDLPAGETFKLPFQYVFTSGTPMPTIQTVSWNGMLLCEGDECLGCVTGPTQPTTSTTSTTTTPATTTTTTPYTGPSTTAPPTLPPTTRGPGCDDTPYDYDEVLHASFLFYEAQRSGKLPADHRVPWRGDSATNDGSDVGLDLSGGYYDAGDFVKFGFPMAGSVTNLAWGGVEYKDAYEASGEMGWLKSTVKWGTDYFIKAHPEPTVFYGQCGNGGADHAWWGRPEEMTMNRPSYKITSSSPGSELAGETASALAAASILFADSDPDYSAECLEHAKDLYDFADKHRGKYSDSISDASGYYNSWGGYNDELVWSAAWLYYATGDDSYLSAAESAYVSGDLGDASEFSWDDKTVGAQVLLYQFTEKSTYKTAVSTFCDYVTDEVPYTPKGLAYISQWGPLRYAANAALICLRAGDLGIDTEKNYDFARQQINYMLGDAGHSYVIGFGTNSPKRPHHRSSSCPDLPAPCDWGAFSNSGPNPQELTGALVGGPKQDDSYTDDRGDYVSNEVATDYNAAFTSAVAAIRHLDC</sequence>
<dbReference type="AlphaFoldDB" id="A0AAV2QX24"/>
<keyword evidence="9" id="KW-0732">Signal</keyword>
<evidence type="ECO:0000313" key="14">
    <source>
        <dbReference type="Proteomes" id="UP001497623"/>
    </source>
</evidence>
<dbReference type="GO" id="GO:0030247">
    <property type="term" value="F:polysaccharide binding"/>
    <property type="evidence" value="ECO:0007669"/>
    <property type="project" value="InterPro"/>
</dbReference>
<reference evidence="13 14" key="1">
    <citation type="submission" date="2024-05" db="EMBL/GenBank/DDBJ databases">
        <authorList>
            <person name="Wallberg A."/>
        </authorList>
    </citation>
    <scope>NUCLEOTIDE SEQUENCE [LARGE SCALE GENOMIC DNA]</scope>
</reference>
<keyword evidence="14" id="KW-1185">Reference proteome</keyword>
<evidence type="ECO:0000256" key="4">
    <source>
        <dbReference type="ARBA" id="ARBA00023001"/>
    </source>
</evidence>
<name>A0AAV2QX24_MEGNR</name>
<evidence type="ECO:0000256" key="8">
    <source>
        <dbReference type="PROSITE-ProRule" id="PRU10060"/>
    </source>
</evidence>
<feature type="domain" description="CBM2" evidence="11">
    <location>
        <begin position="29"/>
        <end position="116"/>
    </location>
</feature>
<feature type="active site" evidence="8">
    <location>
        <position position="584"/>
    </location>
</feature>
<evidence type="ECO:0000259" key="12">
    <source>
        <dbReference type="Pfam" id="PF00759"/>
    </source>
</evidence>
<dbReference type="PROSITE" id="PS00698">
    <property type="entry name" value="GH9_3"/>
    <property type="match status" value="1"/>
</dbReference>
<dbReference type="GO" id="GO:0008810">
    <property type="term" value="F:cellulase activity"/>
    <property type="evidence" value="ECO:0007669"/>
    <property type="project" value="UniProtKB-EC"/>
</dbReference>
<feature type="domain" description="Glycoside hydrolase family 9" evidence="12">
    <location>
        <begin position="186"/>
        <end position="605"/>
    </location>
</feature>
<dbReference type="InterPro" id="IPR012291">
    <property type="entry name" value="CBM2_carb-bd_dom_sf"/>
</dbReference>
<dbReference type="Pfam" id="PF00553">
    <property type="entry name" value="CBM_2"/>
    <property type="match status" value="1"/>
</dbReference>
<evidence type="ECO:0000256" key="9">
    <source>
        <dbReference type="RuleBase" id="RU361166"/>
    </source>
</evidence>
<dbReference type="InterPro" id="IPR008965">
    <property type="entry name" value="CBM2/CBM3_carb-bd_dom_sf"/>
</dbReference>
<feature type="region of interest" description="Disordered" evidence="10">
    <location>
        <begin position="136"/>
        <end position="174"/>
    </location>
</feature>
<dbReference type="SUPFAM" id="SSF49384">
    <property type="entry name" value="Carbohydrate-binding domain"/>
    <property type="match status" value="1"/>
</dbReference>
<feature type="non-terminal residue" evidence="13">
    <location>
        <position position="614"/>
    </location>
</feature>
<gene>
    <name evidence="13" type="ORF">MNOR_LOCUS17862</name>
</gene>
<organism evidence="13 14">
    <name type="scientific">Meganyctiphanes norvegica</name>
    <name type="common">Northern krill</name>
    <name type="synonym">Thysanopoda norvegica</name>
    <dbReference type="NCBI Taxonomy" id="48144"/>
    <lineage>
        <taxon>Eukaryota</taxon>
        <taxon>Metazoa</taxon>
        <taxon>Ecdysozoa</taxon>
        <taxon>Arthropoda</taxon>
        <taxon>Crustacea</taxon>
        <taxon>Multicrustacea</taxon>
        <taxon>Malacostraca</taxon>
        <taxon>Eumalacostraca</taxon>
        <taxon>Eucarida</taxon>
        <taxon>Euphausiacea</taxon>
        <taxon>Euphausiidae</taxon>
        <taxon>Meganyctiphanes</taxon>
    </lineage>
</organism>
<keyword evidence="7 8" id="KW-0624">Polysaccharide degradation</keyword>
<protein>
    <recommendedName>
        <fullName evidence="9">Endoglucanase</fullName>
        <ecNumber evidence="9">3.2.1.4</ecNumber>
    </recommendedName>
</protein>
<dbReference type="InterPro" id="IPR008928">
    <property type="entry name" value="6-hairpin_glycosidase_sf"/>
</dbReference>
<dbReference type="PANTHER" id="PTHR22298">
    <property type="entry name" value="ENDO-1,4-BETA-GLUCANASE"/>
    <property type="match status" value="1"/>
</dbReference>
<evidence type="ECO:0000256" key="10">
    <source>
        <dbReference type="SAM" id="MobiDB-lite"/>
    </source>
</evidence>
<keyword evidence="6 8" id="KW-0326">Glycosidase</keyword>
<dbReference type="GO" id="GO:0030245">
    <property type="term" value="P:cellulose catabolic process"/>
    <property type="evidence" value="ECO:0007669"/>
    <property type="project" value="UniProtKB-KW"/>
</dbReference>
<keyword evidence="4 9" id="KW-0136">Cellulose degradation</keyword>
<evidence type="ECO:0000256" key="5">
    <source>
        <dbReference type="ARBA" id="ARBA00023277"/>
    </source>
</evidence>
<comment type="similarity">
    <text evidence="2 8 9">Belongs to the glycosyl hydrolase 9 (cellulase E) family.</text>
</comment>
<accession>A0AAV2QX24</accession>
<evidence type="ECO:0000259" key="11">
    <source>
        <dbReference type="Pfam" id="PF00553"/>
    </source>
</evidence>
<dbReference type="Gene3D" id="2.60.40.290">
    <property type="match status" value="1"/>
</dbReference>
<dbReference type="FunFam" id="1.50.10.10:FF:000020">
    <property type="entry name" value="Endoglucanase"/>
    <property type="match status" value="1"/>
</dbReference>
<evidence type="ECO:0000256" key="6">
    <source>
        <dbReference type="ARBA" id="ARBA00023295"/>
    </source>
</evidence>
<evidence type="ECO:0000256" key="7">
    <source>
        <dbReference type="ARBA" id="ARBA00023326"/>
    </source>
</evidence>
<feature type="signal peptide" evidence="9">
    <location>
        <begin position="1"/>
        <end position="19"/>
    </location>
</feature>
<evidence type="ECO:0000256" key="3">
    <source>
        <dbReference type="ARBA" id="ARBA00022801"/>
    </source>
</evidence>
<keyword evidence="5 8" id="KW-0119">Carbohydrate metabolism</keyword>
<keyword evidence="3 8" id="KW-0378">Hydrolase</keyword>
<evidence type="ECO:0000256" key="1">
    <source>
        <dbReference type="ARBA" id="ARBA00000966"/>
    </source>
</evidence>
<dbReference type="InterPro" id="IPR001919">
    <property type="entry name" value="CBD2"/>
</dbReference>
<dbReference type="Gene3D" id="1.50.10.10">
    <property type="match status" value="1"/>
</dbReference>
<comment type="catalytic activity">
    <reaction evidence="1 9">
        <text>Endohydrolysis of (1-&gt;4)-beta-D-glucosidic linkages in cellulose, lichenin and cereal beta-D-glucans.</text>
        <dbReference type="EC" id="3.2.1.4"/>
    </reaction>
</comment>